<comment type="pathway">
    <text evidence="1">Carbohydrate metabolism; nucleotide-sugar metabolism.</text>
</comment>
<dbReference type="KEGG" id="asan:AWM72_06815"/>
<reference evidence="8 10" key="1">
    <citation type="journal article" date="2016" name="Genome Announc.">
        <title>Complete Genome Sequences of Aerococcus christensenii CCUG 28831T, Aerococcus sanguinicola CCUG 43001T, Aerococcus urinae CCUG 36881T, Aerococcus urinaeequi CCUG 28094T, Aerococcus urinaehominis CCUG 42038 BT, and Aerococcus viridans CCUG 4311T.</title>
        <authorList>
            <person name="Carkaci D."/>
            <person name="Dargis R."/>
            <person name="Nielsen X.C."/>
            <person name="Skovgaard O."/>
            <person name="Fuursted K."/>
            <person name="Christensen J.J."/>
        </authorList>
    </citation>
    <scope>NUCLEOTIDE SEQUENCE [LARGE SCALE GENOMIC DNA]</scope>
    <source>
        <strain evidence="8 10">CCUG43001</strain>
    </source>
</reference>
<dbReference type="RefSeq" id="WP_067975248.1">
    <property type="nucleotide sequence ID" value="NZ_CAJHKM010000002.1"/>
</dbReference>
<dbReference type="Gene3D" id="3.90.550.10">
    <property type="entry name" value="Spore Coat Polysaccharide Biosynthesis Protein SpsA, Chain A"/>
    <property type="match status" value="1"/>
</dbReference>
<dbReference type="CDD" id="cd02541">
    <property type="entry name" value="UGPase_prokaryotic"/>
    <property type="match status" value="1"/>
</dbReference>
<feature type="domain" description="Nucleotidyl transferase" evidence="7">
    <location>
        <begin position="6"/>
        <end position="267"/>
    </location>
</feature>
<evidence type="ECO:0000256" key="2">
    <source>
        <dbReference type="ARBA" id="ARBA00006890"/>
    </source>
</evidence>
<evidence type="ECO:0000313" key="8">
    <source>
        <dbReference type="EMBL" id="AMB94478.1"/>
    </source>
</evidence>
<evidence type="ECO:0000259" key="7">
    <source>
        <dbReference type="Pfam" id="PF00483"/>
    </source>
</evidence>
<proteinExistence type="inferred from homology"/>
<dbReference type="Proteomes" id="UP000234239">
    <property type="component" value="Unassembled WGS sequence"/>
</dbReference>
<dbReference type="InterPro" id="IPR005835">
    <property type="entry name" value="NTP_transferase_dom"/>
</dbReference>
<dbReference type="Proteomes" id="UP000069912">
    <property type="component" value="Chromosome"/>
</dbReference>
<name>A0A120I9C5_9LACT</name>
<dbReference type="Pfam" id="PF00483">
    <property type="entry name" value="NTP_transferase"/>
    <property type="match status" value="1"/>
</dbReference>
<dbReference type="SUPFAM" id="SSF53448">
    <property type="entry name" value="Nucleotide-diphospho-sugar transferases"/>
    <property type="match status" value="1"/>
</dbReference>
<dbReference type="InterPro" id="IPR029044">
    <property type="entry name" value="Nucleotide-diphossugar_trans"/>
</dbReference>
<dbReference type="PANTHER" id="PTHR43197">
    <property type="entry name" value="UTP--GLUCOSE-1-PHOSPHATE URIDYLYLTRANSFERASE"/>
    <property type="match status" value="1"/>
</dbReference>
<keyword evidence="4 8" id="KW-0808">Transferase</keyword>
<comment type="similarity">
    <text evidence="2">Belongs to the UDPGP type 2 family.</text>
</comment>
<evidence type="ECO:0000313" key="11">
    <source>
        <dbReference type="Proteomes" id="UP000234239"/>
    </source>
</evidence>
<dbReference type="OrthoDB" id="9803871at2"/>
<dbReference type="EC" id="2.7.7.9" evidence="3"/>
<reference evidence="10" key="2">
    <citation type="submission" date="2016-01" db="EMBL/GenBank/DDBJ databases">
        <title>Six Aerococcus type strain genome sequencing and assembly using PacBio and Illumina Hiseq.</title>
        <authorList>
            <person name="Carkaci D."/>
            <person name="Dargis R."/>
            <person name="Nielsen X.C."/>
            <person name="Skovgaard O."/>
            <person name="Fuursted K."/>
            <person name="Christensen J.J."/>
        </authorList>
    </citation>
    <scope>NUCLEOTIDE SEQUENCE [LARGE SCALE GENOMIC DNA]</scope>
    <source>
        <strain evidence="10">CCUG43001</strain>
    </source>
</reference>
<dbReference type="PANTHER" id="PTHR43197:SF1">
    <property type="entry name" value="UTP--GLUCOSE-1-PHOSPHATE URIDYLYLTRANSFERASE"/>
    <property type="match status" value="1"/>
</dbReference>
<comment type="catalytic activity">
    <reaction evidence="6">
        <text>alpha-D-glucose 1-phosphate + UTP + H(+) = UDP-alpha-D-glucose + diphosphate</text>
        <dbReference type="Rhea" id="RHEA:19889"/>
        <dbReference type="ChEBI" id="CHEBI:15378"/>
        <dbReference type="ChEBI" id="CHEBI:33019"/>
        <dbReference type="ChEBI" id="CHEBI:46398"/>
        <dbReference type="ChEBI" id="CHEBI:58601"/>
        <dbReference type="ChEBI" id="CHEBI:58885"/>
        <dbReference type="EC" id="2.7.7.9"/>
    </reaction>
</comment>
<evidence type="ECO:0000313" key="10">
    <source>
        <dbReference type="Proteomes" id="UP000069912"/>
    </source>
</evidence>
<protein>
    <recommendedName>
        <fullName evidence="3">UTP--glucose-1-phosphate uridylyltransferase</fullName>
        <ecNumber evidence="3">2.7.7.9</ecNumber>
    </recommendedName>
</protein>
<keyword evidence="10" id="KW-1185">Reference proteome</keyword>
<evidence type="ECO:0000256" key="5">
    <source>
        <dbReference type="ARBA" id="ARBA00022695"/>
    </source>
</evidence>
<keyword evidence="5 8" id="KW-0548">Nucleotidyltransferase</keyword>
<dbReference type="EMBL" id="CP014160">
    <property type="protein sequence ID" value="AMB94478.1"/>
    <property type="molecule type" value="Genomic_DNA"/>
</dbReference>
<evidence type="ECO:0000256" key="4">
    <source>
        <dbReference type="ARBA" id="ARBA00022679"/>
    </source>
</evidence>
<evidence type="ECO:0000256" key="1">
    <source>
        <dbReference type="ARBA" id="ARBA00005136"/>
    </source>
</evidence>
<dbReference type="EMBL" id="PKGY01000001">
    <property type="protein sequence ID" value="PKZ23528.1"/>
    <property type="molecule type" value="Genomic_DNA"/>
</dbReference>
<dbReference type="UniPathway" id="UPA00215"/>
<evidence type="ECO:0000256" key="3">
    <source>
        <dbReference type="ARBA" id="ARBA00012415"/>
    </source>
</evidence>
<dbReference type="GO" id="GO:0006011">
    <property type="term" value="P:UDP-alpha-D-glucose metabolic process"/>
    <property type="evidence" value="ECO:0007669"/>
    <property type="project" value="InterPro"/>
</dbReference>
<dbReference type="InterPro" id="IPR005771">
    <property type="entry name" value="GalU_uridylyltTrfase_bac/arc"/>
</dbReference>
<dbReference type="AlphaFoldDB" id="A0A120I9C5"/>
<dbReference type="GO" id="GO:0003983">
    <property type="term" value="F:UTP:glucose-1-phosphate uridylyltransferase activity"/>
    <property type="evidence" value="ECO:0007669"/>
    <property type="project" value="UniProtKB-EC"/>
</dbReference>
<accession>A0A120I9C5</accession>
<reference evidence="9 11" key="3">
    <citation type="submission" date="2017-12" db="EMBL/GenBank/DDBJ databases">
        <title>Phylogenetic diversity of female urinary microbiome.</title>
        <authorList>
            <person name="Thomas-White K."/>
            <person name="Wolfe A.J."/>
        </authorList>
    </citation>
    <scope>NUCLEOTIDE SEQUENCE [LARGE SCALE GENOMIC DNA]</scope>
    <source>
        <strain evidence="9 11">UMB0139</strain>
    </source>
</reference>
<evidence type="ECO:0000313" key="9">
    <source>
        <dbReference type="EMBL" id="PKZ23528.1"/>
    </source>
</evidence>
<organism evidence="8 10">
    <name type="scientific">Aerococcus sanguinicola</name>
    <dbReference type="NCBI Taxonomy" id="119206"/>
    <lineage>
        <taxon>Bacteria</taxon>
        <taxon>Bacillati</taxon>
        <taxon>Bacillota</taxon>
        <taxon>Bacilli</taxon>
        <taxon>Lactobacillales</taxon>
        <taxon>Aerococcaceae</taxon>
        <taxon>Aerococcus</taxon>
    </lineage>
</organism>
<gene>
    <name evidence="8" type="ORF">AWM72_06815</name>
    <name evidence="9" type="ORF">CYJ28_02945</name>
</gene>
<sequence>MKKIRKAVIPVAGLGTRFLPATKSMAKEIIPVMDKPAVQFVVEEALAAGIEEILVITGRHKRSVEDHFDANIELEENLEAKGKDELLAMVQDSTLENIQFKRQHYPKGLGDAVALAESFVGEEPFLLMLSDNILVSEEPASQALMAAYNKTGKSSVLVQEIDEELTQLYGILDPDQEAEDGILPARNVVEKPQDQAPSQYAICGRYVLDQSIFRALEGQEVNPLSGEIELSDALSQIAQDQGVNGLVFTGEWYEVGEPLGMVKASIQYALRHKQTGPEFKDYLKNEIIPKLKGERERG</sequence>
<dbReference type="GeneID" id="92903775"/>
<evidence type="ECO:0000256" key="6">
    <source>
        <dbReference type="ARBA" id="ARBA00048128"/>
    </source>
</evidence>